<feature type="transmembrane region" description="Helical" evidence="9">
    <location>
        <begin position="322"/>
        <end position="339"/>
    </location>
</feature>
<evidence type="ECO:0000256" key="1">
    <source>
        <dbReference type="ARBA" id="ARBA00004651"/>
    </source>
</evidence>
<dbReference type="EMBL" id="CP157355">
    <property type="protein sequence ID" value="XBM00629.1"/>
    <property type="molecule type" value="Genomic_DNA"/>
</dbReference>
<dbReference type="InterPro" id="IPR045018">
    <property type="entry name" value="Azg-like"/>
</dbReference>
<feature type="transmembrane region" description="Helical" evidence="9">
    <location>
        <begin position="25"/>
        <end position="48"/>
    </location>
</feature>
<protein>
    <submittedName>
        <fullName evidence="10">NCS2 family permease</fullName>
    </submittedName>
</protein>
<keyword evidence="4 8" id="KW-1003">Cell membrane</keyword>
<keyword evidence="6 8" id="KW-1133">Transmembrane helix</keyword>
<dbReference type="AlphaFoldDB" id="A0AAU7FAU3"/>
<evidence type="ECO:0000256" key="3">
    <source>
        <dbReference type="ARBA" id="ARBA00022448"/>
    </source>
</evidence>
<proteinExistence type="inferred from homology"/>
<comment type="subcellular location">
    <subcellularLocation>
        <location evidence="1 8">Cell membrane</location>
        <topology evidence="1 8">Multi-pass membrane protein</topology>
    </subcellularLocation>
</comment>
<keyword evidence="5 8" id="KW-0812">Transmembrane</keyword>
<dbReference type="Pfam" id="PF00860">
    <property type="entry name" value="Xan_ur_permease"/>
    <property type="match status" value="1"/>
</dbReference>
<evidence type="ECO:0000256" key="7">
    <source>
        <dbReference type="ARBA" id="ARBA00023136"/>
    </source>
</evidence>
<feature type="transmembrane region" description="Helical" evidence="9">
    <location>
        <begin position="417"/>
        <end position="435"/>
    </location>
</feature>
<name>A0AAU7FAU3_9NEIS</name>
<accession>A0AAU7FAU3</accession>
<keyword evidence="3 8" id="KW-0813">Transport</keyword>
<feature type="transmembrane region" description="Helical" evidence="9">
    <location>
        <begin position="55"/>
        <end position="81"/>
    </location>
</feature>
<gene>
    <name evidence="10" type="ORF">ABHF33_16485</name>
</gene>
<dbReference type="GO" id="GO:0005886">
    <property type="term" value="C:plasma membrane"/>
    <property type="evidence" value="ECO:0007669"/>
    <property type="project" value="UniProtKB-SubCell"/>
</dbReference>
<feature type="transmembrane region" description="Helical" evidence="9">
    <location>
        <begin position="173"/>
        <end position="191"/>
    </location>
</feature>
<dbReference type="KEGG" id="cmav:ABHF33_16485"/>
<dbReference type="PANTHER" id="PTHR43337">
    <property type="entry name" value="XANTHINE/URACIL PERMEASE C887.17-RELATED"/>
    <property type="match status" value="1"/>
</dbReference>
<evidence type="ECO:0000256" key="5">
    <source>
        <dbReference type="ARBA" id="ARBA00022692"/>
    </source>
</evidence>
<feature type="transmembrane region" description="Helical" evidence="9">
    <location>
        <begin position="379"/>
        <end position="405"/>
    </location>
</feature>
<evidence type="ECO:0000256" key="6">
    <source>
        <dbReference type="ARBA" id="ARBA00022989"/>
    </source>
</evidence>
<dbReference type="InterPro" id="IPR026033">
    <property type="entry name" value="Azg-like_bact_archaea"/>
</dbReference>
<evidence type="ECO:0000256" key="2">
    <source>
        <dbReference type="ARBA" id="ARBA00005697"/>
    </source>
</evidence>
<dbReference type="InterPro" id="IPR006043">
    <property type="entry name" value="NCS2"/>
</dbReference>
<sequence>MKRGRDMLDAFFKLKEHGTDVKTEVIAGFTTFLTMAYIVFVNPSILALTGMDFNAVFVATCLAAALGTAIMALVANYPIALAPGMGLNAYFTFTVVKGMGVSWQVALGAVFVSGIIFLIVSLFKVREAIVNAIPHSLKLAISAGVGMFLAIIALKNAGVVVGSPATLVTLGDIHSPTTLLAIFGFFLIIALEYRKIHGSIIISILAVTAISIALGLSEFKGVFSAPPSMAPTFMQMDIAGALNVGLLGVVFVFFFVDLFDTTGTLVGVSHRAGLLDKDGKLPRLKKALLADSVAITAGAAMGTSSTTAYIESAAGTAVGGRTGLTSLVVAILFLLALWFSPLAATVPAYATAPALCYVAVLMTRGLAEIEWNDLTESAPAVMTALAMPFTFSIADGIAFGFISYAVIKLLAGRRDDLSPAVLIIAGLWVVKFAFFH</sequence>
<dbReference type="PANTHER" id="PTHR43337:SF1">
    <property type="entry name" value="XANTHINE_URACIL PERMEASE C887.17-RELATED"/>
    <property type="match status" value="1"/>
</dbReference>
<dbReference type="PIRSF" id="PIRSF005353">
    <property type="entry name" value="PbuG"/>
    <property type="match status" value="1"/>
</dbReference>
<keyword evidence="7 8" id="KW-0472">Membrane</keyword>
<dbReference type="GO" id="GO:0015207">
    <property type="term" value="F:adenine transmembrane transporter activity"/>
    <property type="evidence" value="ECO:0007669"/>
    <property type="project" value="TreeGrafter"/>
</dbReference>
<dbReference type="RefSeq" id="WP_348944973.1">
    <property type="nucleotide sequence ID" value="NZ_CP157355.1"/>
</dbReference>
<feature type="transmembrane region" description="Helical" evidence="9">
    <location>
        <begin position="101"/>
        <end position="123"/>
    </location>
</feature>
<evidence type="ECO:0000256" key="9">
    <source>
        <dbReference type="SAM" id="Phobius"/>
    </source>
</evidence>
<evidence type="ECO:0000256" key="8">
    <source>
        <dbReference type="PIRNR" id="PIRNR005353"/>
    </source>
</evidence>
<feature type="transmembrane region" description="Helical" evidence="9">
    <location>
        <begin position="198"/>
        <end position="216"/>
    </location>
</feature>
<evidence type="ECO:0000313" key="10">
    <source>
        <dbReference type="EMBL" id="XBM00629.1"/>
    </source>
</evidence>
<evidence type="ECO:0000256" key="4">
    <source>
        <dbReference type="ARBA" id="ARBA00022475"/>
    </source>
</evidence>
<reference evidence="10" key="1">
    <citation type="submission" date="2024-05" db="EMBL/GenBank/DDBJ databases">
        <authorList>
            <person name="Yang L."/>
            <person name="Pan L."/>
        </authorList>
    </citation>
    <scope>NUCLEOTIDE SEQUENCE</scope>
    <source>
        <strain evidence="10">FCG-7</strain>
    </source>
</reference>
<feature type="transmembrane region" description="Helical" evidence="9">
    <location>
        <begin position="236"/>
        <end position="256"/>
    </location>
</feature>
<feature type="transmembrane region" description="Helical" evidence="9">
    <location>
        <begin position="135"/>
        <end position="153"/>
    </location>
</feature>
<comment type="similarity">
    <text evidence="2 8">Belongs to the nucleobase:cation symporter-2 (NCS2) (TC 2.A.40) family. Azg-like subfamily.</text>
</comment>
<organism evidence="10">
    <name type="scientific">Chitinibacter mangrovi</name>
    <dbReference type="NCBI Taxonomy" id="3153927"/>
    <lineage>
        <taxon>Bacteria</taxon>
        <taxon>Pseudomonadati</taxon>
        <taxon>Pseudomonadota</taxon>
        <taxon>Betaproteobacteria</taxon>
        <taxon>Neisseriales</taxon>
        <taxon>Chitinibacteraceae</taxon>
        <taxon>Chitinibacter</taxon>
    </lineage>
</organism>
<feature type="transmembrane region" description="Helical" evidence="9">
    <location>
        <begin position="346"/>
        <end position="367"/>
    </location>
</feature>